<feature type="compositionally biased region" description="Low complexity" evidence="1">
    <location>
        <begin position="402"/>
        <end position="414"/>
    </location>
</feature>
<feature type="compositionally biased region" description="Basic and acidic residues" evidence="1">
    <location>
        <begin position="415"/>
        <end position="429"/>
    </location>
</feature>
<dbReference type="Proteomes" id="UP000444721">
    <property type="component" value="Unassembled WGS sequence"/>
</dbReference>
<comment type="caution">
    <text evidence="3">The sequence shown here is derived from an EMBL/GenBank/DDBJ whole genome shotgun (WGS) entry which is preliminary data.</text>
</comment>
<dbReference type="GeneID" id="68110632"/>
<organism evidence="3 4">
    <name type="scientific">Naegleria fowleri</name>
    <name type="common">Brain eating amoeba</name>
    <dbReference type="NCBI Taxonomy" id="5763"/>
    <lineage>
        <taxon>Eukaryota</taxon>
        <taxon>Discoba</taxon>
        <taxon>Heterolobosea</taxon>
        <taxon>Tetramitia</taxon>
        <taxon>Eutetramitia</taxon>
        <taxon>Vahlkampfiidae</taxon>
        <taxon>Naegleria</taxon>
    </lineage>
</organism>
<reference evidence="3 4" key="1">
    <citation type="journal article" date="2019" name="Sci. Rep.">
        <title>Nanopore sequencing improves the draft genome of the human pathogenic amoeba Naegleria fowleri.</title>
        <authorList>
            <person name="Liechti N."/>
            <person name="Schurch N."/>
            <person name="Bruggmann R."/>
            <person name="Wittwer M."/>
        </authorList>
    </citation>
    <scope>NUCLEOTIDE SEQUENCE [LARGE SCALE GENOMIC DNA]</scope>
    <source>
        <strain evidence="3 4">ATCC 30894</strain>
    </source>
</reference>
<name>A0A6A5BRV6_NAEFO</name>
<feature type="domain" description="T4 RNA ligase 1-like N-terminal" evidence="2">
    <location>
        <begin position="64"/>
        <end position="279"/>
    </location>
</feature>
<dbReference type="OrthoDB" id="16479at2759"/>
<proteinExistence type="predicted"/>
<gene>
    <name evidence="3" type="ORF">FDP41_003414</name>
</gene>
<feature type="compositionally biased region" description="Polar residues" evidence="1">
    <location>
        <begin position="476"/>
        <end position="485"/>
    </location>
</feature>
<protein>
    <recommendedName>
        <fullName evidence="2">T4 RNA ligase 1-like N-terminal domain-containing protein</fullName>
    </recommendedName>
</protein>
<feature type="region of interest" description="Disordered" evidence="1">
    <location>
        <begin position="607"/>
        <end position="633"/>
    </location>
</feature>
<feature type="region of interest" description="Disordered" evidence="1">
    <location>
        <begin position="402"/>
        <end position="494"/>
    </location>
</feature>
<sequence length="633" mass="72060">MFPIIKSYSDVKDCIAGRKEFVTQIDEGFRFIKYKSIVENTFVDLTEMNNLSDRERTIHLLRRECRGIVFDAENDKLICRKFHKFFNINEKPESNVDRINWKRPFVVIEKMDGSLVAPIYTKKKTKDVSNIAFTTMLGLTAMAKNQVQGYIDKNLQHKGLRKQFLDFCKHCLDHGMTCLFEYISPQNIIVIKYLEEKLTLLAIRHNETGQYLSYSKMKDLLQKHPDWEKVVNLVSLWKDFPQGTDEPHKLLSEIYEQKGVEGYVIRFEDGDFYKVKTKYYMCFHGISGGGSESSGGAAVALSAEKIRERHLIKAIMNDVIDDIISGVYWTSEMRQSISKYRIEIEARTLEKFEGEAWPILLKAIQMSQKGVGNESLASRVLSGKVANTPTGDFVKDMISKLANSSSSSSNSSTKSSDKEEREEERHDNNFSHNPNRGNFWSVLQEEEVEDAEQEATHDVVSDAEEEDEEKREQMLLPSQSASLPTQASEISSKKSSVVEEAVSQQAASSSSTNQTLFDTRNMKFAPIHPGSASDLSAEQQLENQKQVAFECFKIFLQNKIFQVNDPSAFESKKAKNYAWLGVDLSVMGQFSFDGKSGCLVKNSTRKVLSKKDESDDYDFSKSSNKKGSKKKKK</sequence>
<dbReference type="Pfam" id="PF09511">
    <property type="entry name" value="RNA_lig_T4_1"/>
    <property type="match status" value="1"/>
</dbReference>
<dbReference type="VEuPathDB" id="AmoebaDB:NfTy_071520"/>
<accession>A0A6A5BRV6</accession>
<keyword evidence="4" id="KW-1185">Reference proteome</keyword>
<dbReference type="AlphaFoldDB" id="A0A6A5BRV6"/>
<feature type="compositionally biased region" description="Basic residues" evidence="1">
    <location>
        <begin position="623"/>
        <end position="633"/>
    </location>
</feature>
<dbReference type="VEuPathDB" id="AmoebaDB:FDP41_003414"/>
<evidence type="ECO:0000256" key="1">
    <source>
        <dbReference type="SAM" id="MobiDB-lite"/>
    </source>
</evidence>
<dbReference type="InterPro" id="IPR019039">
    <property type="entry name" value="T4-Rnl1-like_N"/>
</dbReference>
<dbReference type="EMBL" id="VFQX01000034">
    <property type="protein sequence ID" value="KAF0977422.1"/>
    <property type="molecule type" value="Genomic_DNA"/>
</dbReference>
<feature type="compositionally biased region" description="Acidic residues" evidence="1">
    <location>
        <begin position="444"/>
        <end position="453"/>
    </location>
</feature>
<evidence type="ECO:0000313" key="4">
    <source>
        <dbReference type="Proteomes" id="UP000444721"/>
    </source>
</evidence>
<evidence type="ECO:0000313" key="3">
    <source>
        <dbReference type="EMBL" id="KAF0977422.1"/>
    </source>
</evidence>
<dbReference type="VEuPathDB" id="AmoebaDB:NF0062800"/>
<evidence type="ECO:0000259" key="2">
    <source>
        <dbReference type="Pfam" id="PF09511"/>
    </source>
</evidence>
<dbReference type="OMA" id="INWKRPF"/>
<dbReference type="RefSeq" id="XP_044562135.1">
    <property type="nucleotide sequence ID" value="XM_044706716.1"/>
</dbReference>